<feature type="region of interest" description="Disordered" evidence="4">
    <location>
        <begin position="747"/>
        <end position="768"/>
    </location>
</feature>
<keyword evidence="7" id="KW-1185">Reference proteome</keyword>
<accession>A0AAE1BMI3</accession>
<dbReference type="PANTHER" id="PTHR24369:SF210">
    <property type="entry name" value="CHAOPTIN-RELATED"/>
    <property type="match status" value="1"/>
</dbReference>
<name>A0AAE1BMI3_PETCI</name>
<dbReference type="Pfam" id="PF13855">
    <property type="entry name" value="LRR_8"/>
    <property type="match status" value="2"/>
</dbReference>
<dbReference type="PROSITE" id="PS51450">
    <property type="entry name" value="LRR"/>
    <property type="match status" value="2"/>
</dbReference>
<evidence type="ECO:0000256" key="3">
    <source>
        <dbReference type="ARBA" id="ARBA00022737"/>
    </source>
</evidence>
<dbReference type="AlphaFoldDB" id="A0AAE1BMI3"/>
<evidence type="ECO:0000313" key="7">
    <source>
        <dbReference type="Proteomes" id="UP001286313"/>
    </source>
</evidence>
<organism evidence="6 7">
    <name type="scientific">Petrolisthes cinctipes</name>
    <name type="common">Flat porcelain crab</name>
    <dbReference type="NCBI Taxonomy" id="88211"/>
    <lineage>
        <taxon>Eukaryota</taxon>
        <taxon>Metazoa</taxon>
        <taxon>Ecdysozoa</taxon>
        <taxon>Arthropoda</taxon>
        <taxon>Crustacea</taxon>
        <taxon>Multicrustacea</taxon>
        <taxon>Malacostraca</taxon>
        <taxon>Eumalacostraca</taxon>
        <taxon>Eucarida</taxon>
        <taxon>Decapoda</taxon>
        <taxon>Pleocyemata</taxon>
        <taxon>Anomura</taxon>
        <taxon>Galatheoidea</taxon>
        <taxon>Porcellanidae</taxon>
        <taxon>Petrolisthes</taxon>
    </lineage>
</organism>
<evidence type="ECO:0000313" key="6">
    <source>
        <dbReference type="EMBL" id="KAK3853576.1"/>
    </source>
</evidence>
<gene>
    <name evidence="6" type="ORF">Pcinc_039892</name>
</gene>
<keyword evidence="3" id="KW-0677">Repeat</keyword>
<evidence type="ECO:0008006" key="8">
    <source>
        <dbReference type="Google" id="ProtNLM"/>
    </source>
</evidence>
<feature type="signal peptide" evidence="5">
    <location>
        <begin position="1"/>
        <end position="19"/>
    </location>
</feature>
<dbReference type="InterPro" id="IPR003591">
    <property type="entry name" value="Leu-rich_rpt_typical-subtyp"/>
</dbReference>
<evidence type="ECO:0000256" key="5">
    <source>
        <dbReference type="SAM" id="SignalP"/>
    </source>
</evidence>
<feature type="compositionally biased region" description="Basic residues" evidence="4">
    <location>
        <begin position="757"/>
        <end position="767"/>
    </location>
</feature>
<proteinExistence type="predicted"/>
<dbReference type="InterPro" id="IPR050541">
    <property type="entry name" value="LRR_TM_domain-containing"/>
</dbReference>
<dbReference type="Proteomes" id="UP001286313">
    <property type="component" value="Unassembled WGS sequence"/>
</dbReference>
<dbReference type="Gene3D" id="3.80.10.10">
    <property type="entry name" value="Ribonuclease Inhibitor"/>
    <property type="match status" value="1"/>
</dbReference>
<dbReference type="InterPro" id="IPR032675">
    <property type="entry name" value="LRR_dom_sf"/>
</dbReference>
<comment type="caution">
    <text evidence="6">The sequence shown here is derived from an EMBL/GenBank/DDBJ whole genome shotgun (WGS) entry which is preliminary data.</text>
</comment>
<evidence type="ECO:0000256" key="4">
    <source>
        <dbReference type="SAM" id="MobiDB-lite"/>
    </source>
</evidence>
<dbReference type="SMART" id="SM00369">
    <property type="entry name" value="LRR_TYP"/>
    <property type="match status" value="4"/>
</dbReference>
<dbReference type="EMBL" id="JAWQEG010006910">
    <property type="protein sequence ID" value="KAK3853576.1"/>
    <property type="molecule type" value="Genomic_DNA"/>
</dbReference>
<sequence length="796" mass="88047">MMLFVSCLVLTMAWGVGSAVPSCPEECTCEVAPLRAASFVLAWMTSWGEEDLPELHPNDVGAAEDLVKSGAASSAGVDVGVVGVHATCALLPDANLTRLTHALPSDTMVLTILQGGGGGVTVVEEGQLAPLAQLKALHLQGYARRRSTQVSGYFPNTVEGMIAQKEAMMKAVEVETIEDDLQMALAEDALTPLTRLQLLDIQYVRLVAGRDGAGGRLRRQVEPVSSDTLLDMPLPYFLSITQQLQDVDLPPQLLALLPSAPARPTPQVEVVMLEDDEDELVPYDVLRSKEGAEGVVLAPFLAQTELKYLRVAHAKLDRVGGELMGGLGALHTPHSGTQQHKDSPTCYTGATWSSQLSTAATTGHGAPPGQPTRPCLPFTFTDLNATETLVMGSRLVAAEVHQDTFRSLSGLNTLRLDNTSLPSLTRALLDGMPRLRHLTLHGHIPIIDFDAFTATPLLRSLTLSHCHLEGLSLDAFFGLRELRYLDLSYNQLTRLHPGTFDHLASLRELYLHHNLLTSLPPAIFVPLPAKLIQLHQNPWHCTCRLMQLMPTITNKVRQPGYARCHWDEKAGTVCTVPDPVPIRYDSRVAPLCVTRQFTAITMSSMSPHVVSSAPAAVAATVTEDQEASDLPVVVEEEDDPNWIPLTAFTAPPIEVDDLLEIAEAEMPEDTYAPLEYPERRVNQGALISRRRYRGRGPVRLRDGGIPAAAGVRSRAEYRILKVNMRADMEEQRRRRVEEMMARKQVYQRRLSEQKQREKTRRAEHRRRMMEQKEAQMDEFLREQEHYRMRVAGQEAI</sequence>
<feature type="chain" id="PRO_5042102391" description="LRRCT domain-containing protein" evidence="5">
    <location>
        <begin position="20"/>
        <end position="796"/>
    </location>
</feature>
<dbReference type="SUPFAM" id="SSF52058">
    <property type="entry name" value="L domain-like"/>
    <property type="match status" value="1"/>
</dbReference>
<dbReference type="GO" id="GO:0005886">
    <property type="term" value="C:plasma membrane"/>
    <property type="evidence" value="ECO:0007669"/>
    <property type="project" value="TreeGrafter"/>
</dbReference>
<evidence type="ECO:0000256" key="2">
    <source>
        <dbReference type="ARBA" id="ARBA00022729"/>
    </source>
</evidence>
<keyword evidence="2 5" id="KW-0732">Signal</keyword>
<dbReference type="PANTHER" id="PTHR24369">
    <property type="entry name" value="ANTIGEN BSP, PUTATIVE-RELATED"/>
    <property type="match status" value="1"/>
</dbReference>
<reference evidence="6" key="1">
    <citation type="submission" date="2023-10" db="EMBL/GenBank/DDBJ databases">
        <title>Genome assemblies of two species of porcelain crab, Petrolisthes cinctipes and Petrolisthes manimaculis (Anomura: Porcellanidae).</title>
        <authorList>
            <person name="Angst P."/>
        </authorList>
    </citation>
    <scope>NUCLEOTIDE SEQUENCE</scope>
    <source>
        <strain evidence="6">PB745_01</strain>
        <tissue evidence="6">Gill</tissue>
    </source>
</reference>
<evidence type="ECO:0000256" key="1">
    <source>
        <dbReference type="ARBA" id="ARBA00022614"/>
    </source>
</evidence>
<dbReference type="InterPro" id="IPR001611">
    <property type="entry name" value="Leu-rich_rpt"/>
</dbReference>
<protein>
    <recommendedName>
        <fullName evidence="8">LRRCT domain-containing protein</fullName>
    </recommendedName>
</protein>
<keyword evidence="1" id="KW-0433">Leucine-rich repeat</keyword>